<dbReference type="EMBL" id="MN739081">
    <property type="protein sequence ID" value="QHS87458.1"/>
    <property type="molecule type" value="Genomic_DNA"/>
</dbReference>
<protein>
    <recommendedName>
        <fullName evidence="3">Glutaredoxin domain-containing protein</fullName>
    </recommendedName>
</protein>
<feature type="region of interest" description="Disordered" evidence="1">
    <location>
        <begin position="137"/>
        <end position="159"/>
    </location>
</feature>
<feature type="region of interest" description="Disordered" evidence="1">
    <location>
        <begin position="171"/>
        <end position="190"/>
    </location>
</feature>
<evidence type="ECO:0008006" key="3">
    <source>
        <dbReference type="Google" id="ProtNLM"/>
    </source>
</evidence>
<name>A0A6C0B7I8_9ZZZZ</name>
<proteinExistence type="predicted"/>
<organism evidence="2">
    <name type="scientific">viral metagenome</name>
    <dbReference type="NCBI Taxonomy" id="1070528"/>
    <lineage>
        <taxon>unclassified sequences</taxon>
        <taxon>metagenomes</taxon>
        <taxon>organismal metagenomes</taxon>
    </lineage>
</organism>
<dbReference type="CDD" id="cd01659">
    <property type="entry name" value="TRX_superfamily"/>
    <property type="match status" value="1"/>
</dbReference>
<sequence length="190" mass="21007">MSASKQNIFYYSNFCPHSQKVLQFLVRANLTQEIAFICIDKRGNDPNTNQMYIIMENGDRVLMPPNIHSVPALLMLGANYKVVYGDEIIKHYEPNIVNDKMLATNFNGEPSGFSLSGNGSSLLDTGSVGISLAASYSGRQTIQTPPPEKGNNKIKDGDNTMTNQMEEMRKAQDSQLGIGPQTKNPFLQTI</sequence>
<accession>A0A6C0B7I8</accession>
<evidence type="ECO:0000313" key="2">
    <source>
        <dbReference type="EMBL" id="QHS87458.1"/>
    </source>
</evidence>
<feature type="compositionally biased region" description="Polar residues" evidence="1">
    <location>
        <begin position="181"/>
        <end position="190"/>
    </location>
</feature>
<reference evidence="2" key="1">
    <citation type="journal article" date="2020" name="Nature">
        <title>Giant virus diversity and host interactions through global metagenomics.</title>
        <authorList>
            <person name="Schulz F."/>
            <person name="Roux S."/>
            <person name="Paez-Espino D."/>
            <person name="Jungbluth S."/>
            <person name="Walsh D.A."/>
            <person name="Denef V.J."/>
            <person name="McMahon K.D."/>
            <person name="Konstantinidis K.T."/>
            <person name="Eloe-Fadrosh E.A."/>
            <person name="Kyrpides N.C."/>
            <person name="Woyke T."/>
        </authorList>
    </citation>
    <scope>NUCLEOTIDE SEQUENCE</scope>
    <source>
        <strain evidence="2">GVMAG-M-3300010157-4</strain>
    </source>
</reference>
<dbReference type="AlphaFoldDB" id="A0A6C0B7I8"/>
<evidence type="ECO:0000256" key="1">
    <source>
        <dbReference type="SAM" id="MobiDB-lite"/>
    </source>
</evidence>